<protein>
    <submittedName>
        <fullName evidence="2">Uncharacterized protein</fullName>
    </submittedName>
</protein>
<evidence type="ECO:0000256" key="1">
    <source>
        <dbReference type="SAM" id="Phobius"/>
    </source>
</evidence>
<evidence type="ECO:0000313" key="3">
    <source>
        <dbReference type="Proteomes" id="UP000326198"/>
    </source>
</evidence>
<dbReference type="OrthoDB" id="3512640at2759"/>
<dbReference type="EMBL" id="ML736251">
    <property type="protein sequence ID" value="KAE8375894.1"/>
    <property type="molecule type" value="Genomic_DNA"/>
</dbReference>
<feature type="transmembrane region" description="Helical" evidence="1">
    <location>
        <begin position="65"/>
        <end position="81"/>
    </location>
</feature>
<accession>A0A5N7B1H1</accession>
<feature type="transmembrane region" description="Helical" evidence="1">
    <location>
        <begin position="39"/>
        <end position="59"/>
    </location>
</feature>
<reference evidence="2 3" key="1">
    <citation type="submission" date="2019-04" db="EMBL/GenBank/DDBJ databases">
        <title>Friends and foes A comparative genomics studyof 23 Aspergillus species from section Flavi.</title>
        <authorList>
            <consortium name="DOE Joint Genome Institute"/>
            <person name="Kjaerbolling I."/>
            <person name="Vesth T."/>
            <person name="Frisvad J.C."/>
            <person name="Nybo J.L."/>
            <person name="Theobald S."/>
            <person name="Kildgaard S."/>
            <person name="Isbrandt T."/>
            <person name="Kuo A."/>
            <person name="Sato A."/>
            <person name="Lyhne E.K."/>
            <person name="Kogle M.E."/>
            <person name="Wiebenga A."/>
            <person name="Kun R.S."/>
            <person name="Lubbers R.J."/>
            <person name="Makela M.R."/>
            <person name="Barry K."/>
            <person name="Chovatia M."/>
            <person name="Clum A."/>
            <person name="Daum C."/>
            <person name="Haridas S."/>
            <person name="He G."/>
            <person name="LaButti K."/>
            <person name="Lipzen A."/>
            <person name="Mondo S."/>
            <person name="Riley R."/>
            <person name="Salamov A."/>
            <person name="Simmons B.A."/>
            <person name="Magnuson J.K."/>
            <person name="Henrissat B."/>
            <person name="Mortensen U.H."/>
            <person name="Larsen T.O."/>
            <person name="Devries R.P."/>
            <person name="Grigoriev I.V."/>
            <person name="Machida M."/>
            <person name="Baker S.E."/>
            <person name="Andersen M.R."/>
        </authorList>
    </citation>
    <scope>NUCLEOTIDE SEQUENCE [LARGE SCALE GENOMIC DNA]</scope>
    <source>
        <strain evidence="2 3">IBT 29228</strain>
    </source>
</reference>
<proteinExistence type="predicted"/>
<dbReference type="AlphaFoldDB" id="A0A5N7B1H1"/>
<name>A0A5N7B1H1_9EURO</name>
<evidence type="ECO:0000313" key="2">
    <source>
        <dbReference type="EMBL" id="KAE8375894.1"/>
    </source>
</evidence>
<gene>
    <name evidence="2" type="ORF">BDV26DRAFT_250055</name>
</gene>
<dbReference type="Proteomes" id="UP000326198">
    <property type="component" value="Unassembled WGS sequence"/>
</dbReference>
<organism evidence="2 3">
    <name type="scientific">Aspergillus bertholletiae</name>
    <dbReference type="NCBI Taxonomy" id="1226010"/>
    <lineage>
        <taxon>Eukaryota</taxon>
        <taxon>Fungi</taxon>
        <taxon>Dikarya</taxon>
        <taxon>Ascomycota</taxon>
        <taxon>Pezizomycotina</taxon>
        <taxon>Eurotiomycetes</taxon>
        <taxon>Eurotiomycetidae</taxon>
        <taxon>Eurotiales</taxon>
        <taxon>Aspergillaceae</taxon>
        <taxon>Aspergillus</taxon>
        <taxon>Aspergillus subgen. Circumdati</taxon>
    </lineage>
</organism>
<keyword evidence="1" id="KW-1133">Transmembrane helix</keyword>
<keyword evidence="1" id="KW-0812">Transmembrane</keyword>
<sequence>MCAGMNVSDSLMDTIHIPITASCHVSTASRNCGQQNGKMPFFCSTIGIHIWTGLFASYLGGGVDFLLFFSFCFFNLFLFPIPPPPLITPS</sequence>
<keyword evidence="1" id="KW-0472">Membrane</keyword>
<keyword evidence="3" id="KW-1185">Reference proteome</keyword>